<evidence type="ECO:0000256" key="3">
    <source>
        <dbReference type="ARBA" id="ARBA00023237"/>
    </source>
</evidence>
<dbReference type="PANTHER" id="PTHR37423">
    <property type="entry name" value="SOLUBLE LYTIC MUREIN TRANSGLYCOSYLASE-RELATED"/>
    <property type="match status" value="1"/>
</dbReference>
<dbReference type="RefSeq" id="WP_052514901.1">
    <property type="nucleotide sequence ID" value="NZ_AZAC01000008.1"/>
</dbReference>
<proteinExistence type="inferred from homology"/>
<dbReference type="Proteomes" id="UP000032233">
    <property type="component" value="Unassembled WGS sequence"/>
</dbReference>
<dbReference type="AlphaFoldDB" id="A0A0D2JYV4"/>
<keyword evidence="3" id="KW-0472">Membrane</keyword>
<evidence type="ECO:0000259" key="4">
    <source>
        <dbReference type="SMART" id="SM00062"/>
    </source>
</evidence>
<dbReference type="InterPro" id="IPR008258">
    <property type="entry name" value="Transglycosylase_SLT_dom_1"/>
</dbReference>
<keyword evidence="3" id="KW-0998">Cell outer membrane</keyword>
<sequence length="506" mass="57144">MKKIHNALANAMPVLLCLVFCIAAFTGLCPRAWAKPVPAKPGSEEVLISREEFKGDFDQMVKRRLIRVLVTYSKTNYFLDGARPRGATYDLLKAFEKELNKKLREKGKTKKHLAVHVIAIPVPRDELISDLLNGKGDIAAANLTITKTRLKQVDFADPLGQEVKEIVVTGPVSPAIKTLDDLSGQEVVVRKSSSYYTSLLRFNEKLKKQGKKPCNINLADEYLETEDILEMVNAGIIPITIADNHLAKFWKSVFSAIKPHYELTVRTGGKIAWAMRKNTPQLKKEVNQFIKTAKKGTLLGNILFKRYLKSNKWVKNPLAVKARKRYEQTIGLFEKYSGKYGFDWLMIAALAYQESGIDQSKRSPAGAVGVMQILPTTASSPPVNIPEITIIDKNIHAGVKYLDYLHRTYFSDKSLDPLNQVLFTFASYNAGPARVRQLRERAKKMGLNPNLWFQNVERVAAKVIGRETVQYVSNIYKYYLAYSRIQEKQARKSKAKETMTPSGQKK</sequence>
<comment type="subcellular location">
    <subcellularLocation>
        <location evidence="1">Cell outer membrane</location>
        <topology evidence="1">Peripheral membrane protein</topology>
    </subcellularLocation>
</comment>
<comment type="similarity">
    <text evidence="2">Belongs to the transglycosylase Slt family.</text>
</comment>
<dbReference type="InParanoid" id="A0A0D2JYV4"/>
<dbReference type="SUPFAM" id="SSF53850">
    <property type="entry name" value="Periplasmic binding protein-like II"/>
    <property type="match status" value="1"/>
</dbReference>
<dbReference type="FunCoup" id="A0A0D2JYV4">
    <property type="interactions" value="33"/>
</dbReference>
<evidence type="ECO:0000256" key="2">
    <source>
        <dbReference type="ARBA" id="ARBA00007734"/>
    </source>
</evidence>
<dbReference type="Gene3D" id="1.10.530.10">
    <property type="match status" value="1"/>
</dbReference>
<protein>
    <recommendedName>
        <fullName evidence="4">Solute-binding protein family 3/N-terminal domain-containing protein</fullName>
    </recommendedName>
</protein>
<dbReference type="CDD" id="cd13403">
    <property type="entry name" value="MLTF-like"/>
    <property type="match status" value="1"/>
</dbReference>
<dbReference type="GO" id="GO:0009279">
    <property type="term" value="C:cell outer membrane"/>
    <property type="evidence" value="ECO:0007669"/>
    <property type="project" value="UniProtKB-SubCell"/>
</dbReference>
<evidence type="ECO:0000256" key="1">
    <source>
        <dbReference type="ARBA" id="ARBA00004339"/>
    </source>
</evidence>
<gene>
    <name evidence="5" type="ORF">X474_06255</name>
</gene>
<dbReference type="SUPFAM" id="SSF53955">
    <property type="entry name" value="Lysozyme-like"/>
    <property type="match status" value="1"/>
</dbReference>
<feature type="domain" description="Solute-binding protein family 3/N-terminal" evidence="4">
    <location>
        <begin position="65"/>
        <end position="311"/>
    </location>
</feature>
<dbReference type="Gene3D" id="3.40.190.10">
    <property type="entry name" value="Periplasmic binding protein-like II"/>
    <property type="match status" value="2"/>
</dbReference>
<organism evidence="5 6">
    <name type="scientific">Dethiosulfatarculus sandiegensis</name>
    <dbReference type="NCBI Taxonomy" id="1429043"/>
    <lineage>
        <taxon>Bacteria</taxon>
        <taxon>Pseudomonadati</taxon>
        <taxon>Thermodesulfobacteriota</taxon>
        <taxon>Desulfarculia</taxon>
        <taxon>Desulfarculales</taxon>
        <taxon>Desulfarculaceae</taxon>
        <taxon>Dethiosulfatarculus</taxon>
    </lineage>
</organism>
<name>A0A0D2JYV4_9BACT</name>
<dbReference type="InterPro" id="IPR001638">
    <property type="entry name" value="Solute-binding_3/MltF_N"/>
</dbReference>
<evidence type="ECO:0000313" key="6">
    <source>
        <dbReference type="Proteomes" id="UP000032233"/>
    </source>
</evidence>
<dbReference type="SMART" id="SM00062">
    <property type="entry name" value="PBPb"/>
    <property type="match status" value="1"/>
</dbReference>
<accession>A0A0D2JYV4</accession>
<dbReference type="Pfam" id="PF00497">
    <property type="entry name" value="SBP_bac_3"/>
    <property type="match status" value="1"/>
</dbReference>
<keyword evidence="6" id="KW-1185">Reference proteome</keyword>
<dbReference type="Pfam" id="PF01464">
    <property type="entry name" value="SLT"/>
    <property type="match status" value="1"/>
</dbReference>
<dbReference type="STRING" id="1429043.X474_06255"/>
<reference evidence="5 6" key="1">
    <citation type="submission" date="2013-11" db="EMBL/GenBank/DDBJ databases">
        <title>Metagenomic analysis of a methanogenic consortium involved in long chain n-alkane degradation.</title>
        <authorList>
            <person name="Davidova I.A."/>
            <person name="Callaghan A.V."/>
            <person name="Wawrik B."/>
            <person name="Pruitt S."/>
            <person name="Marks C."/>
            <person name="Duncan K.E."/>
            <person name="Suflita J.M."/>
        </authorList>
    </citation>
    <scope>NUCLEOTIDE SEQUENCE [LARGE SCALE GENOMIC DNA]</scope>
    <source>
        <strain evidence="5 6">SPR</strain>
    </source>
</reference>
<dbReference type="PATRIC" id="fig|1429043.3.peg.1331"/>
<evidence type="ECO:0000313" key="5">
    <source>
        <dbReference type="EMBL" id="KIX14740.1"/>
    </source>
</evidence>
<dbReference type="InterPro" id="IPR023346">
    <property type="entry name" value="Lysozyme-like_dom_sf"/>
</dbReference>
<comment type="caution">
    <text evidence="5">The sequence shown here is derived from an EMBL/GenBank/DDBJ whole genome shotgun (WGS) entry which is preliminary data.</text>
</comment>
<dbReference type="CDD" id="cd01009">
    <property type="entry name" value="PBP2_YfhD_N"/>
    <property type="match status" value="1"/>
</dbReference>
<dbReference type="EMBL" id="AZAC01000008">
    <property type="protein sequence ID" value="KIX14740.1"/>
    <property type="molecule type" value="Genomic_DNA"/>
</dbReference>
<dbReference type="PANTHER" id="PTHR37423:SF2">
    <property type="entry name" value="MEMBRANE-BOUND LYTIC MUREIN TRANSGLYCOSYLASE C"/>
    <property type="match status" value="1"/>
</dbReference>